<reference evidence="13" key="2">
    <citation type="submission" date="2020-06" db="EMBL/GenBank/DDBJ databases">
        <authorList>
            <person name="Sheffer M."/>
        </authorList>
    </citation>
    <scope>NUCLEOTIDE SEQUENCE</scope>
</reference>
<accession>A0A8T0DZA2</accession>
<comment type="similarity">
    <text evidence="3">Belongs to the NUSAP family.</text>
</comment>
<dbReference type="GO" id="GO:0000281">
    <property type="term" value="P:mitotic cytokinesis"/>
    <property type="evidence" value="ECO:0007669"/>
    <property type="project" value="InterPro"/>
</dbReference>
<evidence type="ECO:0000256" key="1">
    <source>
        <dbReference type="ARBA" id="ARBA00004123"/>
    </source>
</evidence>
<dbReference type="GO" id="GO:0005874">
    <property type="term" value="C:microtubule"/>
    <property type="evidence" value="ECO:0007669"/>
    <property type="project" value="UniProtKB-KW"/>
</dbReference>
<keyword evidence="11" id="KW-0131">Cell cycle</keyword>
<dbReference type="Pfam" id="PF16006">
    <property type="entry name" value="NUSAP"/>
    <property type="match status" value="1"/>
</dbReference>
<keyword evidence="10" id="KW-0539">Nucleus</keyword>
<feature type="region of interest" description="Disordered" evidence="12">
    <location>
        <begin position="65"/>
        <end position="140"/>
    </location>
</feature>
<keyword evidence="4" id="KW-0963">Cytoplasm</keyword>
<dbReference type="EMBL" id="JABXBU010002231">
    <property type="protein sequence ID" value="KAF8763279.1"/>
    <property type="molecule type" value="Genomic_DNA"/>
</dbReference>
<keyword evidence="7" id="KW-0498">Mitosis</keyword>
<evidence type="ECO:0000256" key="12">
    <source>
        <dbReference type="SAM" id="MobiDB-lite"/>
    </source>
</evidence>
<dbReference type="GO" id="GO:0040001">
    <property type="term" value="P:establishment of mitotic spindle localization"/>
    <property type="evidence" value="ECO:0007669"/>
    <property type="project" value="InterPro"/>
</dbReference>
<dbReference type="InterPro" id="IPR026756">
    <property type="entry name" value="NuSAP"/>
</dbReference>
<evidence type="ECO:0000256" key="3">
    <source>
        <dbReference type="ARBA" id="ARBA00009702"/>
    </source>
</evidence>
<dbReference type="GO" id="GO:0007076">
    <property type="term" value="P:mitotic chromosome condensation"/>
    <property type="evidence" value="ECO:0007669"/>
    <property type="project" value="TreeGrafter"/>
</dbReference>
<feature type="compositionally biased region" description="Low complexity" evidence="12">
    <location>
        <begin position="170"/>
        <end position="184"/>
    </location>
</feature>
<dbReference type="AlphaFoldDB" id="A0A8T0DZA2"/>
<evidence type="ECO:0000256" key="6">
    <source>
        <dbReference type="ARBA" id="ARBA00022701"/>
    </source>
</evidence>
<evidence type="ECO:0000313" key="13">
    <source>
        <dbReference type="EMBL" id="KAF8763279.1"/>
    </source>
</evidence>
<dbReference type="GO" id="GO:0072686">
    <property type="term" value="C:mitotic spindle"/>
    <property type="evidence" value="ECO:0007669"/>
    <property type="project" value="TreeGrafter"/>
</dbReference>
<evidence type="ECO:0000256" key="4">
    <source>
        <dbReference type="ARBA" id="ARBA00022490"/>
    </source>
</evidence>
<keyword evidence="6" id="KW-0493">Microtubule</keyword>
<feature type="compositionally biased region" description="Polar residues" evidence="12">
    <location>
        <begin position="114"/>
        <end position="127"/>
    </location>
</feature>
<dbReference type="PANTHER" id="PTHR15874">
    <property type="entry name" value="NUCLEOLAR AND SPINDLE-ASSOCIATED PROTEIN 1"/>
    <property type="match status" value="1"/>
</dbReference>
<keyword evidence="5" id="KW-0132">Cell division</keyword>
<dbReference type="GO" id="GO:0003677">
    <property type="term" value="F:DNA binding"/>
    <property type="evidence" value="ECO:0007669"/>
    <property type="project" value="UniProtKB-KW"/>
</dbReference>
<evidence type="ECO:0000256" key="8">
    <source>
        <dbReference type="ARBA" id="ARBA00023125"/>
    </source>
</evidence>
<organism evidence="13 14">
    <name type="scientific">Argiope bruennichi</name>
    <name type="common">Wasp spider</name>
    <name type="synonym">Aranea bruennichi</name>
    <dbReference type="NCBI Taxonomy" id="94029"/>
    <lineage>
        <taxon>Eukaryota</taxon>
        <taxon>Metazoa</taxon>
        <taxon>Ecdysozoa</taxon>
        <taxon>Arthropoda</taxon>
        <taxon>Chelicerata</taxon>
        <taxon>Arachnida</taxon>
        <taxon>Araneae</taxon>
        <taxon>Araneomorphae</taxon>
        <taxon>Entelegynae</taxon>
        <taxon>Araneoidea</taxon>
        <taxon>Araneidae</taxon>
        <taxon>Argiope</taxon>
    </lineage>
</organism>
<keyword evidence="14" id="KW-1185">Reference proteome</keyword>
<feature type="compositionally biased region" description="Basic and acidic residues" evidence="12">
    <location>
        <begin position="517"/>
        <end position="526"/>
    </location>
</feature>
<evidence type="ECO:0000256" key="9">
    <source>
        <dbReference type="ARBA" id="ARBA00023212"/>
    </source>
</evidence>
<feature type="compositionally biased region" description="Polar residues" evidence="12">
    <location>
        <begin position="290"/>
        <end position="304"/>
    </location>
</feature>
<dbReference type="GO" id="GO:0008017">
    <property type="term" value="F:microtubule binding"/>
    <property type="evidence" value="ECO:0007669"/>
    <property type="project" value="TreeGrafter"/>
</dbReference>
<protein>
    <submittedName>
        <fullName evidence="13">Uncharacterized protein</fullName>
    </submittedName>
</protein>
<reference evidence="13" key="1">
    <citation type="journal article" date="2020" name="bioRxiv">
        <title>Chromosome-level reference genome of the European wasp spider Argiope bruennichi: a resource for studies on range expansion and evolutionary adaptation.</title>
        <authorList>
            <person name="Sheffer M.M."/>
            <person name="Hoppe A."/>
            <person name="Krehenwinkel H."/>
            <person name="Uhl G."/>
            <person name="Kuss A.W."/>
            <person name="Jensen L."/>
            <person name="Jensen C."/>
            <person name="Gillespie R.G."/>
            <person name="Hoff K.J."/>
            <person name="Prost S."/>
        </authorList>
    </citation>
    <scope>NUCLEOTIDE SEQUENCE</scope>
</reference>
<evidence type="ECO:0000256" key="7">
    <source>
        <dbReference type="ARBA" id="ARBA00022776"/>
    </source>
</evidence>
<evidence type="ECO:0000256" key="2">
    <source>
        <dbReference type="ARBA" id="ARBA00004186"/>
    </source>
</evidence>
<keyword evidence="9" id="KW-0206">Cytoskeleton</keyword>
<evidence type="ECO:0000256" key="11">
    <source>
        <dbReference type="ARBA" id="ARBA00023306"/>
    </source>
</evidence>
<feature type="compositionally biased region" description="Basic and acidic residues" evidence="12">
    <location>
        <begin position="65"/>
        <end position="86"/>
    </location>
</feature>
<comment type="subcellular location">
    <subcellularLocation>
        <location evidence="2">Cytoplasm</location>
        <location evidence="2">Cytoskeleton</location>
        <location evidence="2">Spindle</location>
    </subcellularLocation>
    <subcellularLocation>
        <location evidence="1">Nucleus</location>
    </subcellularLocation>
</comment>
<evidence type="ECO:0000256" key="5">
    <source>
        <dbReference type="ARBA" id="ARBA00022618"/>
    </source>
</evidence>
<feature type="region of interest" description="Disordered" evidence="12">
    <location>
        <begin position="156"/>
        <end position="310"/>
    </location>
</feature>
<dbReference type="Proteomes" id="UP000807504">
    <property type="component" value="Unassembled WGS sequence"/>
</dbReference>
<feature type="region of interest" description="Disordered" evidence="12">
    <location>
        <begin position="378"/>
        <end position="405"/>
    </location>
</feature>
<sequence>METPKEEKLRRMSYSELKKHAKEKGIKRNLKSDVLISLILEKAKEDEDSFVALENEIINSCKKNKEAKFEQDKQSESGTPRRETYTLERPTGAVTPVDNDLVVSSASPVLRKTPPTNETSFNVTMSRGSERKMKKRKVSFVTPLRKSTRLSSMTPHFASVKDRPKTPIPSRASSGRKSSLSVKAKISFAETPTEVEVENNSSKISGGRKGKRVSTPMPSSKCKRMNLSSSGLQAPIATPEVSFSEPSQKIPEEITDSDVKKPLKPVLELSATPENKRTATPKSDMKKSVFESSATSGNKRTATPKSDMKKPVKPVFEFSATAGKKITATPKSDIKKAASPYVVNPKSIRTLTPRPNIKKTATPLSANPKNIRIVTPGLRAKKNTPPPSINAKNKRSPRSCVKSATTPSVLSASKVKLPNFKELHQKEFDKMESIDEYQQRKAVNSAKKLKEHLHYRQAVKSSASEKVVSKNKGMKKFGGIPFIPSITSTKDMKLDASSFGARSVASKKYTTASRNENAAKKKETQVAKKPVKNVSRENTPLKKRFKFDLQASLTKKLTYKPHKGPIKPLAESNANNSSIICPAPIKPVTENKVVEAKRVESRNVLRGVRVNRRFELQMQKRKLASC</sequence>
<evidence type="ECO:0000256" key="10">
    <source>
        <dbReference type="ARBA" id="ARBA00023242"/>
    </source>
</evidence>
<gene>
    <name evidence="13" type="ORF">HNY73_021480</name>
</gene>
<dbReference type="GO" id="GO:0005730">
    <property type="term" value="C:nucleolus"/>
    <property type="evidence" value="ECO:0007669"/>
    <property type="project" value="TreeGrafter"/>
</dbReference>
<comment type="caution">
    <text evidence="13">The sequence shown here is derived from an EMBL/GenBank/DDBJ whole genome shotgun (WGS) entry which is preliminary data.</text>
</comment>
<name>A0A8T0DZA2_ARGBR</name>
<dbReference type="PANTHER" id="PTHR15874:SF1">
    <property type="entry name" value="NUCLEOLAR AND SPINDLE-ASSOCIATED PROTEIN 1"/>
    <property type="match status" value="1"/>
</dbReference>
<feature type="region of interest" description="Disordered" evidence="12">
    <location>
        <begin position="512"/>
        <end position="532"/>
    </location>
</feature>
<proteinExistence type="inferred from homology"/>
<evidence type="ECO:0000313" key="14">
    <source>
        <dbReference type="Proteomes" id="UP000807504"/>
    </source>
</evidence>
<keyword evidence="8" id="KW-0238">DNA-binding</keyword>